<feature type="binding site" evidence="9">
    <location>
        <position position="238"/>
    </location>
    <ligand>
        <name>pyridoxal 5'-phosphate</name>
        <dbReference type="ChEBI" id="CHEBI:597326"/>
    </ligand>
</feature>
<name>A0ABU9D9M1_9PROT</name>
<accession>A0ABU9D9M1</accession>
<dbReference type="InterPro" id="IPR001917">
    <property type="entry name" value="Aminotrans_II_pyridoxalP_BS"/>
</dbReference>
<dbReference type="InterPro" id="IPR022834">
    <property type="entry name" value="AONS_Proteobacteria"/>
</dbReference>
<comment type="function">
    <text evidence="9">Catalyzes the decarboxylative condensation of pimeloyl-[acyl-carrier protein] and L-alanine to produce 8-amino-7-oxononanoate (AON), [acyl-carrier protein], and carbon dioxide.</text>
</comment>
<feature type="binding site" evidence="9">
    <location>
        <begin position="109"/>
        <end position="110"/>
    </location>
    <ligand>
        <name>pyridoxal 5'-phosphate</name>
        <dbReference type="ChEBI" id="CHEBI:597326"/>
    </ligand>
</feature>
<evidence type="ECO:0000256" key="7">
    <source>
        <dbReference type="ARBA" id="ARBA00022898"/>
    </source>
</evidence>
<feature type="binding site" evidence="9">
    <location>
        <position position="355"/>
    </location>
    <ligand>
        <name>substrate</name>
    </ligand>
</feature>
<feature type="binding site" evidence="9">
    <location>
        <position position="209"/>
    </location>
    <ligand>
        <name>pyridoxal 5'-phosphate</name>
        <dbReference type="ChEBI" id="CHEBI:597326"/>
    </ligand>
</feature>
<keyword evidence="6 9" id="KW-0093">Biotin biosynthesis</keyword>
<feature type="domain" description="Aminotransferase class I/classII large" evidence="10">
    <location>
        <begin position="41"/>
        <end position="383"/>
    </location>
</feature>
<dbReference type="EC" id="2.3.1.47" evidence="9"/>
<evidence type="ECO:0000259" key="10">
    <source>
        <dbReference type="Pfam" id="PF00155"/>
    </source>
</evidence>
<gene>
    <name evidence="9 11" type="primary">bioF</name>
    <name evidence="11" type="ORF">WOB96_10650</name>
</gene>
<evidence type="ECO:0000313" key="11">
    <source>
        <dbReference type="EMBL" id="MEK8090220.1"/>
    </source>
</evidence>
<feature type="modified residue" description="N6-(pyridoxal phosphate)lysine" evidence="9">
    <location>
        <position position="241"/>
    </location>
</feature>
<feature type="binding site" evidence="9">
    <location>
        <position position="134"/>
    </location>
    <ligand>
        <name>substrate</name>
    </ligand>
</feature>
<dbReference type="PROSITE" id="PS00599">
    <property type="entry name" value="AA_TRANSFER_CLASS_2"/>
    <property type="match status" value="1"/>
</dbReference>
<keyword evidence="12" id="KW-1185">Reference proteome</keyword>
<feature type="binding site" evidence="9">
    <location>
        <position position="181"/>
    </location>
    <ligand>
        <name>pyridoxal 5'-phosphate</name>
        <dbReference type="ChEBI" id="CHEBI:597326"/>
    </ligand>
</feature>
<dbReference type="PANTHER" id="PTHR13693">
    <property type="entry name" value="CLASS II AMINOTRANSFERASE/8-AMINO-7-OXONONANOATE SYNTHASE"/>
    <property type="match status" value="1"/>
</dbReference>
<comment type="subunit">
    <text evidence="4 9">Homodimer.</text>
</comment>
<dbReference type="Proteomes" id="UP001446205">
    <property type="component" value="Unassembled WGS sequence"/>
</dbReference>
<comment type="caution">
    <text evidence="11">The sequence shown here is derived from an EMBL/GenBank/DDBJ whole genome shotgun (WGS) entry which is preliminary data.</text>
</comment>
<dbReference type="InterPro" id="IPR004723">
    <property type="entry name" value="AONS_Archaea/Proteobacteria"/>
</dbReference>
<dbReference type="CDD" id="cd06454">
    <property type="entry name" value="KBL_like"/>
    <property type="match status" value="1"/>
</dbReference>
<organism evidence="11 12">
    <name type="scientific">Thermithiobacillus plumbiphilus</name>
    <dbReference type="NCBI Taxonomy" id="1729899"/>
    <lineage>
        <taxon>Bacteria</taxon>
        <taxon>Pseudomonadati</taxon>
        <taxon>Pseudomonadota</taxon>
        <taxon>Acidithiobacillia</taxon>
        <taxon>Acidithiobacillales</taxon>
        <taxon>Thermithiobacillaceae</taxon>
        <taxon>Thermithiobacillus</taxon>
    </lineage>
</organism>
<evidence type="ECO:0000256" key="8">
    <source>
        <dbReference type="ARBA" id="ARBA00047715"/>
    </source>
</evidence>
<reference evidence="11 12" key="1">
    <citation type="submission" date="2024-04" db="EMBL/GenBank/DDBJ databases">
        <authorList>
            <person name="Abashina T."/>
            <person name="Shaikin A."/>
        </authorList>
    </citation>
    <scope>NUCLEOTIDE SEQUENCE [LARGE SCALE GENOMIC DNA]</scope>
    <source>
        <strain evidence="11 12">AAFK</strain>
    </source>
</reference>
<dbReference type="Gene3D" id="3.40.640.10">
    <property type="entry name" value="Type I PLP-dependent aspartate aminotransferase-like (Major domain)"/>
    <property type="match status" value="1"/>
</dbReference>
<dbReference type="PANTHER" id="PTHR13693:SF100">
    <property type="entry name" value="8-AMINO-7-OXONONANOATE SYNTHASE"/>
    <property type="match status" value="1"/>
</dbReference>
<dbReference type="InterPro" id="IPR050087">
    <property type="entry name" value="AON_synthase_class-II"/>
</dbReference>
<keyword evidence="11" id="KW-0012">Acyltransferase</keyword>
<dbReference type="GO" id="GO:0008710">
    <property type="term" value="F:8-amino-7-oxononanoate synthase activity"/>
    <property type="evidence" value="ECO:0007669"/>
    <property type="project" value="UniProtKB-EC"/>
</dbReference>
<evidence type="ECO:0000256" key="4">
    <source>
        <dbReference type="ARBA" id="ARBA00011738"/>
    </source>
</evidence>
<dbReference type="InterPro" id="IPR015421">
    <property type="entry name" value="PyrdxlP-dep_Trfase_major"/>
</dbReference>
<sequence length="390" mass="42225">MADLDAFLRQDLAEAEARGLRRRSQVLDPLGGPRFQDGRQKLLSFSSNDYLGLARDPALQEALCAGARAFGTGSGAAHLLGGHRSAHAALERDLAAFTGREAALLFGNGYLANLGAITALLGRDDHIFADRLNHASLVDAALLSRARLQRYRHNDLQHLEALLQRTPARGRRLIVTDGVFSMDGDLAPLTALAELARRYDAWLMVDDAHGLGVLGSTGRGSLEAFSLSPQDVPVLMGTLGKAFGVYGAFVAGSQSLIDFLQQRARSYIYTTALPPALASATQAALLLVQQDHWRRQHLQTHIQRLRQGLKSLAWSLMPSDTPIQPLLVGEAEAALNLSQQLRQQGFYVPAVRPPTVPQGSARLRITLSALHQDQDVDALIAALQDCHHAS</sequence>
<dbReference type="InterPro" id="IPR015424">
    <property type="entry name" value="PyrdxlP-dep_Trfase"/>
</dbReference>
<protein>
    <recommendedName>
        <fullName evidence="9">8-amino-7-oxononanoate synthase</fullName>
        <shortName evidence="9">AONS</shortName>
        <ecNumber evidence="9">2.3.1.47</ecNumber>
    </recommendedName>
    <alternativeName>
        <fullName evidence="9">7-keto-8-amino-pelargonic acid synthase</fullName>
        <shortName evidence="9">7-KAP synthase</shortName>
        <shortName evidence="9">KAPA synthase</shortName>
    </alternativeName>
    <alternativeName>
        <fullName evidence="9">8-amino-7-ketopelargonate synthase</fullName>
    </alternativeName>
</protein>
<dbReference type="RefSeq" id="WP_341371276.1">
    <property type="nucleotide sequence ID" value="NZ_JBBPCO010000010.1"/>
</dbReference>
<dbReference type="NCBIfam" id="TIGR00858">
    <property type="entry name" value="bioF"/>
    <property type="match status" value="1"/>
</dbReference>
<evidence type="ECO:0000256" key="9">
    <source>
        <dbReference type="HAMAP-Rule" id="MF_01693"/>
    </source>
</evidence>
<dbReference type="InterPro" id="IPR015422">
    <property type="entry name" value="PyrdxlP-dep_Trfase_small"/>
</dbReference>
<evidence type="ECO:0000256" key="1">
    <source>
        <dbReference type="ARBA" id="ARBA00001933"/>
    </source>
</evidence>
<comment type="similarity">
    <text evidence="3 9">Belongs to the class-II pyridoxal-phosphate-dependent aminotransferase family. BioF subfamily.</text>
</comment>
<comment type="catalytic activity">
    <reaction evidence="8 9">
        <text>6-carboxyhexanoyl-[ACP] + L-alanine + H(+) = (8S)-8-amino-7-oxononanoate + holo-[ACP] + CO2</text>
        <dbReference type="Rhea" id="RHEA:42288"/>
        <dbReference type="Rhea" id="RHEA-COMP:9685"/>
        <dbReference type="Rhea" id="RHEA-COMP:9955"/>
        <dbReference type="ChEBI" id="CHEBI:15378"/>
        <dbReference type="ChEBI" id="CHEBI:16526"/>
        <dbReference type="ChEBI" id="CHEBI:57972"/>
        <dbReference type="ChEBI" id="CHEBI:64479"/>
        <dbReference type="ChEBI" id="CHEBI:78846"/>
        <dbReference type="ChEBI" id="CHEBI:149468"/>
        <dbReference type="EC" id="2.3.1.47"/>
    </reaction>
</comment>
<dbReference type="Pfam" id="PF00155">
    <property type="entry name" value="Aminotran_1_2"/>
    <property type="match status" value="1"/>
</dbReference>
<dbReference type="Gene3D" id="3.90.1150.10">
    <property type="entry name" value="Aspartate Aminotransferase, domain 1"/>
    <property type="match status" value="1"/>
</dbReference>
<evidence type="ECO:0000313" key="12">
    <source>
        <dbReference type="Proteomes" id="UP001446205"/>
    </source>
</evidence>
<keyword evidence="5 9" id="KW-0808">Transferase</keyword>
<comment type="pathway">
    <text evidence="2 9">Cofactor biosynthesis; biotin biosynthesis.</text>
</comment>
<proteinExistence type="inferred from homology"/>
<dbReference type="SUPFAM" id="SSF53383">
    <property type="entry name" value="PLP-dependent transferases"/>
    <property type="match status" value="1"/>
</dbReference>
<feature type="binding site" evidence="9">
    <location>
        <position position="22"/>
    </location>
    <ligand>
        <name>substrate</name>
    </ligand>
</feature>
<comment type="cofactor">
    <cofactor evidence="1 9">
        <name>pyridoxal 5'-phosphate</name>
        <dbReference type="ChEBI" id="CHEBI:597326"/>
    </cofactor>
</comment>
<evidence type="ECO:0000256" key="3">
    <source>
        <dbReference type="ARBA" id="ARBA00010008"/>
    </source>
</evidence>
<dbReference type="EMBL" id="JBBPCO010000010">
    <property type="protein sequence ID" value="MEK8090220.1"/>
    <property type="molecule type" value="Genomic_DNA"/>
</dbReference>
<evidence type="ECO:0000256" key="5">
    <source>
        <dbReference type="ARBA" id="ARBA00022679"/>
    </source>
</evidence>
<evidence type="ECO:0000256" key="6">
    <source>
        <dbReference type="ARBA" id="ARBA00022756"/>
    </source>
</evidence>
<dbReference type="InterPro" id="IPR004839">
    <property type="entry name" value="Aminotransferase_I/II_large"/>
</dbReference>
<keyword evidence="7 9" id="KW-0663">Pyridoxal phosphate</keyword>
<dbReference type="HAMAP" id="MF_01693">
    <property type="entry name" value="BioF_aminotrans_2"/>
    <property type="match status" value="1"/>
</dbReference>
<evidence type="ECO:0000256" key="2">
    <source>
        <dbReference type="ARBA" id="ARBA00004746"/>
    </source>
</evidence>